<gene>
    <name evidence="1" type="ORF">AEK19_MT1728</name>
</gene>
<proteinExistence type="predicted"/>
<reference evidence="1" key="1">
    <citation type="submission" date="2017-03" db="EMBL/GenBank/DDBJ databases">
        <title>The mitochondrial genome of the carnivorous plant Utricularia reniformis (Lentibulariaceae): structure, comparative analysis and evolutionary landmarks.</title>
        <authorList>
            <person name="Silva S.R."/>
            <person name="Alvarenga D.O."/>
            <person name="Michael T.P."/>
            <person name="Miranda V.F.O."/>
            <person name="Varani A.M."/>
        </authorList>
    </citation>
    <scope>NUCLEOTIDE SEQUENCE</scope>
</reference>
<keyword evidence="1" id="KW-0496">Mitochondrion</keyword>
<protein>
    <submittedName>
        <fullName evidence="1">Uncharacterized protein</fullName>
    </submittedName>
</protein>
<sequence length="59" mass="6849">MLSKLERIFLISRLDGLKTLSQRSVESIEAALPTCCFLRYKAYHQIQCEVKRFADGKQD</sequence>
<organism evidence="1">
    <name type="scientific">Utricularia reniformis</name>
    <dbReference type="NCBI Taxonomy" id="192314"/>
    <lineage>
        <taxon>Eukaryota</taxon>
        <taxon>Viridiplantae</taxon>
        <taxon>Streptophyta</taxon>
        <taxon>Embryophyta</taxon>
        <taxon>Tracheophyta</taxon>
        <taxon>Spermatophyta</taxon>
        <taxon>Magnoliopsida</taxon>
        <taxon>eudicotyledons</taxon>
        <taxon>Gunneridae</taxon>
        <taxon>Pentapetalae</taxon>
        <taxon>asterids</taxon>
        <taxon>lamiids</taxon>
        <taxon>Lamiales</taxon>
        <taxon>Lentibulariaceae</taxon>
        <taxon>Utricularia</taxon>
    </lineage>
</organism>
<dbReference type="EMBL" id="KY774314">
    <property type="protein sequence ID" value="ART31907.1"/>
    <property type="molecule type" value="Genomic_DNA"/>
</dbReference>
<name>A0A1Y0B3F3_9LAMI</name>
<evidence type="ECO:0000313" key="1">
    <source>
        <dbReference type="EMBL" id="ART31907.1"/>
    </source>
</evidence>
<accession>A0A1Y0B3F3</accession>
<dbReference type="AlphaFoldDB" id="A0A1Y0B3F3"/>
<geneLocation type="mitochondrion" evidence="1"/>